<feature type="domain" description="Type II secretion system protein GspF" evidence="8">
    <location>
        <begin position="3"/>
        <end position="96"/>
    </location>
</feature>
<dbReference type="PANTHER" id="PTHR30012:SF0">
    <property type="entry name" value="TYPE II SECRETION SYSTEM PROTEIN F-RELATED"/>
    <property type="match status" value="1"/>
</dbReference>
<gene>
    <name evidence="9" type="ORF">S01H1_14007</name>
</gene>
<evidence type="ECO:0000256" key="1">
    <source>
        <dbReference type="ARBA" id="ARBA00004651"/>
    </source>
</evidence>
<dbReference type="InterPro" id="IPR042094">
    <property type="entry name" value="T2SS_GspF_sf"/>
</dbReference>
<comment type="similarity">
    <text evidence="2">Belongs to the GSP F family.</text>
</comment>
<dbReference type="GO" id="GO:0005886">
    <property type="term" value="C:plasma membrane"/>
    <property type="evidence" value="ECO:0007669"/>
    <property type="project" value="UniProtKB-SubCell"/>
</dbReference>
<proteinExistence type="inferred from homology"/>
<comment type="caution">
    <text evidence="9">The sequence shown here is derived from an EMBL/GenBank/DDBJ whole genome shotgun (WGS) entry which is preliminary data.</text>
</comment>
<dbReference type="EMBL" id="BARS01007262">
    <property type="protein sequence ID" value="GAF80621.1"/>
    <property type="molecule type" value="Genomic_DNA"/>
</dbReference>
<dbReference type="Pfam" id="PF00482">
    <property type="entry name" value="T2SSF"/>
    <property type="match status" value="2"/>
</dbReference>
<keyword evidence="5 7" id="KW-1133">Transmembrane helix</keyword>
<evidence type="ECO:0000256" key="2">
    <source>
        <dbReference type="ARBA" id="ARBA00005745"/>
    </source>
</evidence>
<dbReference type="PANTHER" id="PTHR30012">
    <property type="entry name" value="GENERAL SECRETION PATHWAY PROTEIN"/>
    <property type="match status" value="1"/>
</dbReference>
<keyword evidence="3" id="KW-1003">Cell membrane</keyword>
<dbReference type="AlphaFoldDB" id="X0SZR6"/>
<feature type="domain" description="Type II secretion system protein GspF" evidence="8">
    <location>
        <begin position="177"/>
        <end position="298"/>
    </location>
</feature>
<evidence type="ECO:0000256" key="6">
    <source>
        <dbReference type="ARBA" id="ARBA00023136"/>
    </source>
</evidence>
<comment type="subcellular location">
    <subcellularLocation>
        <location evidence="1">Cell membrane</location>
        <topology evidence="1">Multi-pass membrane protein</topology>
    </subcellularLocation>
</comment>
<dbReference type="Gene3D" id="1.20.81.30">
    <property type="entry name" value="Type II secretion system (T2SS), domain F"/>
    <property type="match status" value="2"/>
</dbReference>
<feature type="transmembrane region" description="Helical" evidence="7">
    <location>
        <begin position="281"/>
        <end position="302"/>
    </location>
</feature>
<evidence type="ECO:0000256" key="5">
    <source>
        <dbReference type="ARBA" id="ARBA00022989"/>
    </source>
</evidence>
<dbReference type="GO" id="GO:0015628">
    <property type="term" value="P:protein secretion by the type II secretion system"/>
    <property type="evidence" value="ECO:0007669"/>
    <property type="project" value="TreeGrafter"/>
</dbReference>
<reference evidence="9" key="1">
    <citation type="journal article" date="2014" name="Front. Microbiol.">
        <title>High frequency of phylogenetically diverse reductive dehalogenase-homologous genes in deep subseafloor sedimentary metagenomes.</title>
        <authorList>
            <person name="Kawai M."/>
            <person name="Futagami T."/>
            <person name="Toyoda A."/>
            <person name="Takaki Y."/>
            <person name="Nishi S."/>
            <person name="Hori S."/>
            <person name="Arai W."/>
            <person name="Tsubouchi T."/>
            <person name="Morono Y."/>
            <person name="Uchiyama I."/>
            <person name="Ito T."/>
            <person name="Fujiyama A."/>
            <person name="Inagaki F."/>
            <person name="Takami H."/>
        </authorList>
    </citation>
    <scope>NUCLEOTIDE SEQUENCE</scope>
    <source>
        <strain evidence="9">Expedition CK06-06</strain>
    </source>
</reference>
<evidence type="ECO:0000256" key="4">
    <source>
        <dbReference type="ARBA" id="ARBA00022692"/>
    </source>
</evidence>
<evidence type="ECO:0000256" key="7">
    <source>
        <dbReference type="SAM" id="Phobius"/>
    </source>
</evidence>
<dbReference type="InterPro" id="IPR003004">
    <property type="entry name" value="GspF/PilC"/>
</dbReference>
<name>X0SZR6_9ZZZZ</name>
<sequence length="308" mass="33645">EGFQQMIEDISDQVKGGDEFSTALENYPKVFSKLFVALMRASEISGTMGKMLQRVSEYMHQERETRKAVKGAMAYPAFILSFCLLVVIGLLLFVLPRFEKIYAGKGALLPLPTRVLLGFSRAFVSYWPFILGATAAIVVGLYLYLRSAGGKILLDKIRINIPVLGPMYRKVYLARSLRTMATMVSTGVGMLEGLSLTAEVAGNHFYSRVWTNLADSAREGGVLSDELRRSKLIPPTVAQMVSAGERTGKLDVVMNRVAGFCEEDVKAAVGTMTRLVEPAMIIIMGLIVGGISIALLMPVLSISKIVAH</sequence>
<dbReference type="InterPro" id="IPR018076">
    <property type="entry name" value="T2SS_GspF_dom"/>
</dbReference>
<feature type="transmembrane region" description="Helical" evidence="7">
    <location>
        <begin position="73"/>
        <end position="95"/>
    </location>
</feature>
<evidence type="ECO:0000256" key="3">
    <source>
        <dbReference type="ARBA" id="ARBA00022475"/>
    </source>
</evidence>
<feature type="transmembrane region" description="Helical" evidence="7">
    <location>
        <begin position="126"/>
        <end position="145"/>
    </location>
</feature>
<accession>X0SZR6</accession>
<evidence type="ECO:0000259" key="8">
    <source>
        <dbReference type="Pfam" id="PF00482"/>
    </source>
</evidence>
<feature type="non-terminal residue" evidence="9">
    <location>
        <position position="1"/>
    </location>
</feature>
<keyword evidence="6 7" id="KW-0472">Membrane</keyword>
<organism evidence="9">
    <name type="scientific">marine sediment metagenome</name>
    <dbReference type="NCBI Taxonomy" id="412755"/>
    <lineage>
        <taxon>unclassified sequences</taxon>
        <taxon>metagenomes</taxon>
        <taxon>ecological metagenomes</taxon>
    </lineage>
</organism>
<keyword evidence="4 7" id="KW-0812">Transmembrane</keyword>
<protein>
    <recommendedName>
        <fullName evidence="8">Type II secretion system protein GspF domain-containing protein</fullName>
    </recommendedName>
</protein>
<evidence type="ECO:0000313" key="9">
    <source>
        <dbReference type="EMBL" id="GAF80621.1"/>
    </source>
</evidence>
<dbReference type="PRINTS" id="PR00812">
    <property type="entry name" value="BCTERIALGSPF"/>
</dbReference>